<keyword evidence="7" id="KW-1133">Transmembrane helix</keyword>
<feature type="region of interest" description="Disordered" evidence="6">
    <location>
        <begin position="410"/>
        <end position="437"/>
    </location>
</feature>
<comment type="caution">
    <text evidence="10">The sequence shown here is derived from an EMBL/GenBank/DDBJ whole genome shotgun (WGS) entry which is preliminary data.</text>
</comment>
<dbReference type="FunFam" id="1.10.10.10:FF:000017">
    <property type="entry name" value="transcription factor RFX3 isoform X1"/>
    <property type="match status" value="1"/>
</dbReference>
<evidence type="ECO:0000256" key="5">
    <source>
        <dbReference type="ARBA" id="ARBA00023242"/>
    </source>
</evidence>
<feature type="compositionally biased region" description="Low complexity" evidence="6">
    <location>
        <begin position="739"/>
        <end position="763"/>
    </location>
</feature>
<dbReference type="PANTHER" id="PTHR12619:SF33">
    <property type="entry name" value="RFX, ISOFORM H"/>
    <property type="match status" value="1"/>
</dbReference>
<dbReference type="Proteomes" id="UP000037069">
    <property type="component" value="Unassembled WGS sequence"/>
</dbReference>
<evidence type="ECO:0000256" key="3">
    <source>
        <dbReference type="ARBA" id="ARBA00023125"/>
    </source>
</evidence>
<dbReference type="Pfam" id="PF18266">
    <property type="entry name" value="Ncstrn_small"/>
    <property type="match status" value="1"/>
</dbReference>
<dbReference type="EMBL" id="JRES01000835">
    <property type="protein sequence ID" value="KNC27953.1"/>
    <property type="molecule type" value="Genomic_DNA"/>
</dbReference>
<dbReference type="SUPFAM" id="SSF53187">
    <property type="entry name" value="Zn-dependent exopeptidases"/>
    <property type="match status" value="1"/>
</dbReference>
<gene>
    <name evidence="10" type="ORF">FF38_06166</name>
</gene>
<feature type="transmembrane region" description="Helical" evidence="7">
    <location>
        <begin position="1528"/>
        <end position="1548"/>
    </location>
</feature>
<dbReference type="Pfam" id="PF25340">
    <property type="entry name" value="BCD_RFX"/>
    <property type="match status" value="1"/>
</dbReference>
<keyword evidence="11" id="KW-1185">Reference proteome</keyword>
<dbReference type="InterPro" id="IPR057321">
    <property type="entry name" value="RFX1-4/6/8-like_BCD"/>
</dbReference>
<name>A0A0L0C6D6_LUCCU</name>
<dbReference type="Pfam" id="PF05450">
    <property type="entry name" value="Nicastrin"/>
    <property type="match status" value="1"/>
</dbReference>
<dbReference type="STRING" id="7375.A0A0L0C6D6"/>
<reference evidence="10 11" key="1">
    <citation type="journal article" date="2015" name="Nat. Commun.">
        <title>Lucilia cuprina genome unlocks parasitic fly biology to underpin future interventions.</title>
        <authorList>
            <person name="Anstead C.A."/>
            <person name="Korhonen P.K."/>
            <person name="Young N.D."/>
            <person name="Hall R.S."/>
            <person name="Jex A.R."/>
            <person name="Murali S.C."/>
            <person name="Hughes D.S."/>
            <person name="Lee S.F."/>
            <person name="Perry T."/>
            <person name="Stroehlein A.J."/>
            <person name="Ansell B.R."/>
            <person name="Breugelmans B."/>
            <person name="Hofmann A."/>
            <person name="Qu J."/>
            <person name="Dugan S."/>
            <person name="Lee S.L."/>
            <person name="Chao H."/>
            <person name="Dinh H."/>
            <person name="Han Y."/>
            <person name="Doddapaneni H.V."/>
            <person name="Worley K.C."/>
            <person name="Muzny D.M."/>
            <person name="Ioannidis P."/>
            <person name="Waterhouse R.M."/>
            <person name="Zdobnov E.M."/>
            <person name="James P.J."/>
            <person name="Bagnall N.H."/>
            <person name="Kotze A.C."/>
            <person name="Gibbs R.A."/>
            <person name="Richards S."/>
            <person name="Batterham P."/>
            <person name="Gasser R.B."/>
        </authorList>
    </citation>
    <scope>NUCLEOTIDE SEQUENCE [LARGE SCALE GENOMIC DNA]</scope>
    <source>
        <strain evidence="10 11">LS</strain>
        <tissue evidence="10">Full body</tissue>
    </source>
</reference>
<keyword evidence="3" id="KW-0238">DNA-binding</keyword>
<feature type="compositionally biased region" description="Low complexity" evidence="6">
    <location>
        <begin position="412"/>
        <end position="437"/>
    </location>
</feature>
<protein>
    <recommendedName>
        <fullName evidence="9">RFX-type winged-helix domain-containing protein</fullName>
    </recommendedName>
</protein>
<evidence type="ECO:0000256" key="8">
    <source>
        <dbReference type="SAM" id="SignalP"/>
    </source>
</evidence>
<feature type="region of interest" description="Disordered" evidence="6">
    <location>
        <begin position="587"/>
        <end position="608"/>
    </location>
</feature>
<keyword evidence="7" id="KW-0472">Membrane</keyword>
<evidence type="ECO:0000259" key="9">
    <source>
        <dbReference type="PROSITE" id="PS51526"/>
    </source>
</evidence>
<sequence length="1574" mass="178009">MELQLNKVVNWCLIIYILLQTKAIEVSCKRLHEKIYESFFGGTCFRRLNGTHQTGCSSAESGSVGALHYVYDNKQLEFLLNSPPAPPYAAILGSDYFNRENMMRLKHEGGRNISAVLVLNMFDNFTSDGVGFSHELKCPNQYSGILLPNSQETATCSAQRAEDSWNPWGSGLLHEDFPFPIIIIPNNDTVVKLIECFNKFNSFDYETQHSRSLCAVEIKSFMSAAVSTEVCWRRTNFINNLAQTRYCDPLEGKNIYATLFPRPIVSENEVSNVNAKEKFILVTTRMDTTGMFEGVYGKWSLRNKDSNMTTRLAAPRNFVLTSTATAGIINSPTLSVVSPETDTITTESTVLPCVVNTTTDSAAIVVTRDPSSSCQNAQQEVYQYITAESLQDVMTTHKVFASIEQDYHHHQQQQYTGGHLHQEQSHQQQIQQQHQQQQEQEELAVINVVVPMDNNDTSSNEAQATMDTLAGIKEGVVDLVHHAEQEEGCPQYITVTVSTQDAGQNYQVQYVDAEELYQATNGTQTQITYPFCPIQEYQTNQSTFYTTSAGNFSNNGSQLTGNNTDNATTLLPYLVPVEEGMLINTSSEDLQSSPQTPNSSTHNMGGTQCMNSANEHEMDDNSMETDVNHMGGTSKIASATIKWLSQNYETAEGVSLPRSTLYNHYIQHCNESKIEPVNAASFGKLIRSVFAGLRTRRLGTRGNSKYHYYGIRIKPDSMLKHQQSQEDISTSPSKTTSSQITQNSIKQNTNNNNQASTSSCNTSHKPTHGNKSLKKLIFKPESYAACAQYLGDGTGALPSFPLLELDHTCPAEISSQDLELFRLKYQEHCEKFLDAIVNLEFNTIEYLWREFWSTDHHDSLHNLTRPKLQLLCLSSPVQKLVRNIDYQFFQNMVDVLMPDVLRSTPNALTQAIRSLAKNMEAWICESMLGIPDQMVQIKTTTVSAFCQTLKRYTSLNHLAQAARAVLHNSNQITQMLTDLNRVDFQNVQEQAAWVCQCDPSMVQRVKNDFKATLQQQSSLEQWASWLQLVVDSALQEYRGKPSYPKAARQFLLKWSFYSSLVIRDLTLRSAPSFGSFHLIRLLYDEYMFYVVENKIAEAQEKTAIAVICDRLQKDDVNFELDYQLELIAADVTNTEPPVKRMKQDPPQYFISVGAKDSLTGYTILVSVAHTLSRLLTDKSLLKDSNLNILFVIFNGESYDYIGSQRFVYDLENKDFPKATTYTTPITFDNIEFVLDLGTFDEMSSIKLHTISEFPYAKMILRKLQHYATTPKYDFNINFENSIGYQMPPTSAQSFLRKNLSFPAAILNAPPTNRFYHSVYDDGVNLKYNYTNTSLDYTQLMGREDALKYFKTDDIQMKIRNVSAIIAMALYETLTGKEYVDDKFPSPVLIDEILYCFVKSQNCPLFFAASKPNSFKKLPLIAPNRYISVNRDSQEATIWTYRIMGYLLSQKLPNVAKENCSYLPRYWFAGFNKQGECGVTTQNYSLALSPAFIIEDYNWTSGEYSTWSESTWSSLSSRLFLRPSRIHEITTLTIGFVVLIFSFCLVYIISTRSEVLFEDPGPNASTDALTPPTAC</sequence>
<keyword evidence="8" id="KW-0732">Signal</keyword>
<dbReference type="Gene3D" id="1.10.10.10">
    <property type="entry name" value="Winged helix-like DNA-binding domain superfamily/Winged helix DNA-binding domain"/>
    <property type="match status" value="1"/>
</dbReference>
<dbReference type="InterPro" id="IPR039779">
    <property type="entry name" value="RFX-like"/>
</dbReference>
<evidence type="ECO:0000313" key="11">
    <source>
        <dbReference type="Proteomes" id="UP000037069"/>
    </source>
</evidence>
<dbReference type="InterPro" id="IPR036388">
    <property type="entry name" value="WH-like_DNA-bd_sf"/>
</dbReference>
<evidence type="ECO:0000313" key="10">
    <source>
        <dbReference type="EMBL" id="KNC27953.1"/>
    </source>
</evidence>
<organism evidence="10 11">
    <name type="scientific">Lucilia cuprina</name>
    <name type="common">Green bottle fly</name>
    <name type="synonym">Australian sheep blowfly</name>
    <dbReference type="NCBI Taxonomy" id="7375"/>
    <lineage>
        <taxon>Eukaryota</taxon>
        <taxon>Metazoa</taxon>
        <taxon>Ecdysozoa</taxon>
        <taxon>Arthropoda</taxon>
        <taxon>Hexapoda</taxon>
        <taxon>Insecta</taxon>
        <taxon>Pterygota</taxon>
        <taxon>Neoptera</taxon>
        <taxon>Endopterygota</taxon>
        <taxon>Diptera</taxon>
        <taxon>Brachycera</taxon>
        <taxon>Muscomorpha</taxon>
        <taxon>Oestroidea</taxon>
        <taxon>Calliphoridae</taxon>
        <taxon>Luciliinae</taxon>
        <taxon>Lucilia</taxon>
    </lineage>
</organism>
<feature type="signal peptide" evidence="8">
    <location>
        <begin position="1"/>
        <end position="23"/>
    </location>
</feature>
<keyword evidence="7" id="KW-0812">Transmembrane</keyword>
<dbReference type="GO" id="GO:0005634">
    <property type="term" value="C:nucleus"/>
    <property type="evidence" value="ECO:0007669"/>
    <property type="project" value="UniProtKB-SubCell"/>
</dbReference>
<dbReference type="OrthoDB" id="10056949at2759"/>
<dbReference type="SUPFAM" id="SSF46785">
    <property type="entry name" value="Winged helix' DNA-binding domain"/>
    <property type="match status" value="1"/>
</dbReference>
<evidence type="ECO:0000256" key="1">
    <source>
        <dbReference type="ARBA" id="ARBA00004123"/>
    </source>
</evidence>
<evidence type="ECO:0000256" key="4">
    <source>
        <dbReference type="ARBA" id="ARBA00023163"/>
    </source>
</evidence>
<evidence type="ECO:0000256" key="7">
    <source>
        <dbReference type="SAM" id="Phobius"/>
    </source>
</evidence>
<dbReference type="InterPro" id="IPR003150">
    <property type="entry name" value="DNA-bd_RFX"/>
</dbReference>
<accession>A0A0L0C6D6</accession>
<feature type="domain" description="RFX-type winged-helix" evidence="9">
    <location>
        <begin position="640"/>
        <end position="715"/>
    </location>
</feature>
<dbReference type="GO" id="GO:0000978">
    <property type="term" value="F:RNA polymerase II cis-regulatory region sequence-specific DNA binding"/>
    <property type="evidence" value="ECO:0007669"/>
    <property type="project" value="TreeGrafter"/>
</dbReference>
<dbReference type="Pfam" id="PF02257">
    <property type="entry name" value="RFX_DNA_binding"/>
    <property type="match status" value="1"/>
</dbReference>
<feature type="region of interest" description="Disordered" evidence="6">
    <location>
        <begin position="719"/>
        <end position="768"/>
    </location>
</feature>
<comment type="subcellular location">
    <subcellularLocation>
        <location evidence="1">Nucleus</location>
    </subcellularLocation>
</comment>
<dbReference type="PROSITE" id="PS51526">
    <property type="entry name" value="RFX_DBD"/>
    <property type="match status" value="1"/>
</dbReference>
<evidence type="ECO:0000256" key="6">
    <source>
        <dbReference type="SAM" id="MobiDB-lite"/>
    </source>
</evidence>
<dbReference type="Gene3D" id="3.40.630.10">
    <property type="entry name" value="Zn peptidases"/>
    <property type="match status" value="1"/>
</dbReference>
<dbReference type="InterPro" id="IPR036390">
    <property type="entry name" value="WH_DNA-bd_sf"/>
</dbReference>
<feature type="compositionally biased region" description="Polar residues" evidence="6">
    <location>
        <begin position="720"/>
        <end position="738"/>
    </location>
</feature>
<proteinExistence type="predicted"/>
<dbReference type="PANTHER" id="PTHR12619">
    <property type="entry name" value="RFX TRANSCRIPTION FACTOR FAMILY"/>
    <property type="match status" value="1"/>
</dbReference>
<dbReference type="GO" id="GO:0000981">
    <property type="term" value="F:DNA-binding transcription factor activity, RNA polymerase II-specific"/>
    <property type="evidence" value="ECO:0007669"/>
    <property type="project" value="TreeGrafter"/>
</dbReference>
<keyword evidence="5" id="KW-0539">Nucleus</keyword>
<evidence type="ECO:0000256" key="2">
    <source>
        <dbReference type="ARBA" id="ARBA00023015"/>
    </source>
</evidence>
<keyword evidence="2" id="KW-0805">Transcription regulation</keyword>
<feature type="chain" id="PRO_5005535855" description="RFX-type winged-helix domain-containing protein" evidence="8">
    <location>
        <begin position="24"/>
        <end position="1574"/>
    </location>
</feature>
<keyword evidence="4" id="KW-0804">Transcription</keyword>
<dbReference type="InterPro" id="IPR041084">
    <property type="entry name" value="Ncstrn_small"/>
</dbReference>